<organism evidence="1 2">
    <name type="scientific">Halomonas gemina</name>
    <dbReference type="NCBI Taxonomy" id="2945105"/>
    <lineage>
        <taxon>Bacteria</taxon>
        <taxon>Pseudomonadati</taxon>
        <taxon>Pseudomonadota</taxon>
        <taxon>Gammaproteobacteria</taxon>
        <taxon>Oceanospirillales</taxon>
        <taxon>Halomonadaceae</taxon>
        <taxon>Halomonas</taxon>
    </lineage>
</organism>
<gene>
    <name evidence="1" type="ORF">M8009_18495</name>
</gene>
<evidence type="ECO:0000313" key="2">
    <source>
        <dbReference type="Proteomes" id="UP001165369"/>
    </source>
</evidence>
<accession>A0ABT0T663</accession>
<proteinExistence type="predicted"/>
<name>A0ABT0T663_9GAMM</name>
<dbReference type="Proteomes" id="UP001165369">
    <property type="component" value="Unassembled WGS sequence"/>
</dbReference>
<protein>
    <recommendedName>
        <fullName evidence="3">Transposase</fullName>
    </recommendedName>
</protein>
<dbReference type="EMBL" id="JAMJPK010000012">
    <property type="protein sequence ID" value="MCL7942272.1"/>
    <property type="molecule type" value="Genomic_DNA"/>
</dbReference>
<comment type="caution">
    <text evidence="1">The sequence shown here is derived from an EMBL/GenBank/DDBJ whole genome shotgun (WGS) entry which is preliminary data.</text>
</comment>
<reference evidence="1" key="1">
    <citation type="submission" date="2022-05" db="EMBL/GenBank/DDBJ databases">
        <title>Halomonas geminus sp. nov. and Halomonas llamarensis sp. nov. isolated from high-altitude salars of the Atacama Desert.</title>
        <authorList>
            <person name="Hintersatz C."/>
            <person name="Rojas L.A."/>
            <person name="Wei T.-S."/>
            <person name="Kutschke S."/>
            <person name="Lehmann F."/>
            <person name="Jain R."/>
            <person name="Pollmann K."/>
        </authorList>
    </citation>
    <scope>NUCLEOTIDE SEQUENCE</scope>
    <source>
        <strain evidence="1">ATCH28</strain>
    </source>
</reference>
<evidence type="ECO:0000313" key="1">
    <source>
        <dbReference type="EMBL" id="MCL7942272.1"/>
    </source>
</evidence>
<keyword evidence="2" id="KW-1185">Reference proteome</keyword>
<sequence length="53" mass="5811">MSRTKCPEHGVKRIEVPWTRPGSDFTLLFDQAAMSLVKVMPVLVASRPAAGDL</sequence>
<evidence type="ECO:0008006" key="3">
    <source>
        <dbReference type="Google" id="ProtNLM"/>
    </source>
</evidence>